<keyword evidence="2" id="KW-1185">Reference proteome</keyword>
<comment type="caution">
    <text evidence="1">The sequence shown here is derived from an EMBL/GenBank/DDBJ whole genome shotgun (WGS) entry which is preliminary data.</text>
</comment>
<evidence type="ECO:0000313" key="1">
    <source>
        <dbReference type="EMBL" id="KAK1869570.1"/>
    </source>
</evidence>
<accession>A0ACC3CI04</accession>
<gene>
    <name evidence="1" type="ORF">I4F81_012044</name>
</gene>
<reference evidence="1" key="1">
    <citation type="submission" date="2019-11" db="EMBL/GenBank/DDBJ databases">
        <title>Nori genome reveals adaptations in red seaweeds to the harsh intertidal environment.</title>
        <authorList>
            <person name="Wang D."/>
            <person name="Mao Y."/>
        </authorList>
    </citation>
    <scope>NUCLEOTIDE SEQUENCE</scope>
    <source>
        <tissue evidence="1">Gametophyte</tissue>
    </source>
</reference>
<dbReference type="EMBL" id="CM020620">
    <property type="protein sequence ID" value="KAK1869570.1"/>
    <property type="molecule type" value="Genomic_DNA"/>
</dbReference>
<proteinExistence type="predicted"/>
<name>A0ACC3CI04_PYRYE</name>
<dbReference type="Proteomes" id="UP000798662">
    <property type="component" value="Chromosome 3"/>
</dbReference>
<organism evidence="1 2">
    <name type="scientific">Pyropia yezoensis</name>
    <name type="common">Susabi-nori</name>
    <name type="synonym">Porphyra yezoensis</name>
    <dbReference type="NCBI Taxonomy" id="2788"/>
    <lineage>
        <taxon>Eukaryota</taxon>
        <taxon>Rhodophyta</taxon>
        <taxon>Bangiophyceae</taxon>
        <taxon>Bangiales</taxon>
        <taxon>Bangiaceae</taxon>
        <taxon>Pyropia</taxon>
    </lineage>
</organism>
<sequence length="550" mass="54990">MGPSPLTPYQPPSGRAHPMEFSAATAYVLAAPCHSSLRFLLSPLSASVACVGRPRLSSLWRWRANRAAVMQDRSSPSAAGAPAASSASDGSMPPTVVAPIPVAAASASSPVAAAAAFTPAPEATGDAGAPPLPLRPMQLIYSDVFLTHVAPGPHPERPERLAAAVATLRRLQAAQGLPLHWTPPPPLTDARLATVLAAVLAVHDGAYVDELAGLSARGGGGLDADTYVGPRSYGTALLAVSGWLAGVDSVLGGRMASGGSPGSSLTPSASSAASLGGLADEPGVPVDGCRERGSEAAAARPVAELTIPAAGTVAADSPASSPPPVLAAFVLARPPGHHATPTTGMGFCLLSNAGIAARYATDVHSVERVAILDWDVHAGNGTAAVVAADPRLALADSHQMPLFPNTGPPGVWGASGNILNVALTAGGTVDEYMEAFTGQMLPFLAAHAPGLVLVSAGYDALEEDRLAGMCWAPADYGALTVALRDAIGADVPVVYGLEGGYDWRGTAAGVAHTVAAHVGVSVSAVKVAEEAAAVAEVLETRGMVGPPGGG</sequence>
<evidence type="ECO:0000313" key="2">
    <source>
        <dbReference type="Proteomes" id="UP000798662"/>
    </source>
</evidence>
<protein>
    <submittedName>
        <fullName evidence="1">Uncharacterized protein</fullName>
    </submittedName>
</protein>